<dbReference type="RefSeq" id="WP_057702336.1">
    <property type="nucleotide sequence ID" value="NZ_JABWQI010000031.1"/>
</dbReference>
<reference evidence="1 2" key="1">
    <citation type="submission" date="2015-02" db="EMBL/GenBank/DDBJ databases">
        <title>Two Pseudomonas sp. nov., isolated from raw milk.</title>
        <authorList>
            <person name="Wenning M."/>
            <person name="von Neubeck M."/>
            <person name="Huptas C."/>
            <person name="Scherer S."/>
        </authorList>
    </citation>
    <scope>NUCLEOTIDE SEQUENCE [LARGE SCALE GENOMIC DNA]</scope>
    <source>
        <strain evidence="1 2">DSM 29164</strain>
    </source>
</reference>
<sequence>MQPGDIIFSVKQDDDSATRAFIKAGQLVKAKVFSQDTTYLNVVHPAIAVSDTLVIESVGSGLALTDLSLEKPPRSAMVFSCVDTELGEAATVAAKQFYFDKIGGDIRGRYSVWNAMISAFRRWTSDTTLVTRINESIDIGSGSFCSQFAANCYEVGNLYNEANLLPPPPAIFPNQPSAITPAELATFCDSSPHFYFAGFWQDNVEVRL</sequence>
<evidence type="ECO:0000313" key="2">
    <source>
        <dbReference type="Proteomes" id="UP000050852"/>
    </source>
</evidence>
<dbReference type="Proteomes" id="UP000050852">
    <property type="component" value="Unassembled WGS sequence"/>
</dbReference>
<dbReference type="PATRIC" id="fig|1615673.3.peg.3431"/>
<dbReference type="EMBL" id="JYLN01000004">
    <property type="protein sequence ID" value="KRP72063.1"/>
    <property type="molecule type" value="Genomic_DNA"/>
</dbReference>
<name>A0A0R3AGE6_9PSED</name>
<protein>
    <submittedName>
        <fullName evidence="1">Uncharacterized protein</fullName>
    </submittedName>
</protein>
<comment type="caution">
    <text evidence="1">The sequence shown here is derived from an EMBL/GenBank/DDBJ whole genome shotgun (WGS) entry which is preliminary data.</text>
</comment>
<accession>A0A0R3AGE6</accession>
<dbReference type="AlphaFoldDB" id="A0A0R3AGE6"/>
<gene>
    <name evidence="1" type="ORF">TX23_11930</name>
</gene>
<dbReference type="OrthoDB" id="6868042at2"/>
<evidence type="ECO:0000313" key="1">
    <source>
        <dbReference type="EMBL" id="KRP72063.1"/>
    </source>
</evidence>
<proteinExistence type="predicted"/>
<organism evidence="1 2">
    <name type="scientific">Pseudomonas paralactis</name>
    <dbReference type="NCBI Taxonomy" id="1615673"/>
    <lineage>
        <taxon>Bacteria</taxon>
        <taxon>Pseudomonadati</taxon>
        <taxon>Pseudomonadota</taxon>
        <taxon>Gammaproteobacteria</taxon>
        <taxon>Pseudomonadales</taxon>
        <taxon>Pseudomonadaceae</taxon>
        <taxon>Pseudomonas</taxon>
    </lineage>
</organism>